<sequence>MSGEYHGWDEEGDHWRFADVVGRPHGESVFLIEDFGGETSPRQALSAIMSAMAQFQERIEVVKSDCNTRLIEKLKEASMLRVADIHLGDDEYWGILGVQTKSPPKKQPWWKFW</sequence>
<dbReference type="Proteomes" id="UP000324479">
    <property type="component" value="Unassembled WGS sequence"/>
</dbReference>
<dbReference type="EMBL" id="VWOX01000004">
    <property type="protein sequence ID" value="KAA5544562.1"/>
    <property type="molecule type" value="Genomic_DNA"/>
</dbReference>
<accession>A0A5M6DE57</accession>
<organism evidence="1 2">
    <name type="scientific">Roseiconus nitratireducens</name>
    <dbReference type="NCBI Taxonomy" id="2605748"/>
    <lineage>
        <taxon>Bacteria</taxon>
        <taxon>Pseudomonadati</taxon>
        <taxon>Planctomycetota</taxon>
        <taxon>Planctomycetia</taxon>
        <taxon>Pirellulales</taxon>
        <taxon>Pirellulaceae</taxon>
        <taxon>Roseiconus</taxon>
    </lineage>
</organism>
<gene>
    <name evidence="1" type="ORF">FYK55_09595</name>
</gene>
<keyword evidence="2" id="KW-1185">Reference proteome</keyword>
<name>A0A5M6DE57_9BACT</name>
<reference evidence="1 2" key="1">
    <citation type="submission" date="2019-08" db="EMBL/GenBank/DDBJ databases">
        <authorList>
            <person name="Dhanesh K."/>
            <person name="Kumar G."/>
            <person name="Sasikala C."/>
            <person name="Venkata Ramana C."/>
        </authorList>
    </citation>
    <scope>NUCLEOTIDE SEQUENCE [LARGE SCALE GENOMIC DNA]</scope>
    <source>
        <strain evidence="1 2">JC645</strain>
    </source>
</reference>
<comment type="caution">
    <text evidence="1">The sequence shown here is derived from an EMBL/GenBank/DDBJ whole genome shotgun (WGS) entry which is preliminary data.</text>
</comment>
<proteinExistence type="predicted"/>
<protein>
    <submittedName>
        <fullName evidence="1">Uncharacterized protein</fullName>
    </submittedName>
</protein>
<dbReference type="RefSeq" id="WP_150076174.1">
    <property type="nucleotide sequence ID" value="NZ_VWOX01000004.1"/>
</dbReference>
<evidence type="ECO:0000313" key="1">
    <source>
        <dbReference type="EMBL" id="KAA5544562.1"/>
    </source>
</evidence>
<evidence type="ECO:0000313" key="2">
    <source>
        <dbReference type="Proteomes" id="UP000324479"/>
    </source>
</evidence>
<dbReference type="AlphaFoldDB" id="A0A5M6DE57"/>